<comment type="caution">
    <text evidence="1">The sequence shown here is derived from an EMBL/GenBank/DDBJ whole genome shotgun (WGS) entry which is preliminary data.</text>
</comment>
<dbReference type="PANTHER" id="PTHR46060:SF1">
    <property type="entry name" value="MARINER MOS1 TRANSPOSASE-LIKE PROTEIN"/>
    <property type="match status" value="1"/>
</dbReference>
<dbReference type="OrthoDB" id="6118231at2759"/>
<dbReference type="InterPro" id="IPR052709">
    <property type="entry name" value="Transposase-MT_Hybrid"/>
</dbReference>
<gene>
    <name evidence="1" type="ORF">GWI33_009158</name>
</gene>
<dbReference type="Proteomes" id="UP000625711">
    <property type="component" value="Unassembled WGS sequence"/>
</dbReference>
<evidence type="ECO:0000313" key="2">
    <source>
        <dbReference type="Proteomes" id="UP000625711"/>
    </source>
</evidence>
<dbReference type="Gene3D" id="1.10.10.1450">
    <property type="match status" value="1"/>
</dbReference>
<organism evidence="1 2">
    <name type="scientific">Rhynchophorus ferrugineus</name>
    <name type="common">Red palm weevil</name>
    <name type="synonym">Curculio ferrugineus</name>
    <dbReference type="NCBI Taxonomy" id="354439"/>
    <lineage>
        <taxon>Eukaryota</taxon>
        <taxon>Metazoa</taxon>
        <taxon>Ecdysozoa</taxon>
        <taxon>Arthropoda</taxon>
        <taxon>Hexapoda</taxon>
        <taxon>Insecta</taxon>
        <taxon>Pterygota</taxon>
        <taxon>Neoptera</taxon>
        <taxon>Endopterygota</taxon>
        <taxon>Coleoptera</taxon>
        <taxon>Polyphaga</taxon>
        <taxon>Cucujiformia</taxon>
        <taxon>Curculionidae</taxon>
        <taxon>Dryophthorinae</taxon>
        <taxon>Rhynchophorus</taxon>
    </lineage>
</organism>
<proteinExistence type="predicted"/>
<keyword evidence="2" id="KW-1185">Reference proteome</keyword>
<sequence>MDQKQYRVLIIPLLNGKNTVQAKLWLEKCYKDSAPSERTLKRWFANFKRGCRDTDDAECSGRPNEAVIPENVKKIHKFVSNYRKVNLRELANIVKISKERVGFMSMSILI</sequence>
<evidence type="ECO:0000313" key="1">
    <source>
        <dbReference type="EMBL" id="KAF7277223.1"/>
    </source>
</evidence>
<evidence type="ECO:0008006" key="3">
    <source>
        <dbReference type="Google" id="ProtNLM"/>
    </source>
</evidence>
<protein>
    <recommendedName>
        <fullName evidence="3">Mos1 transposase HTH domain-containing protein</fullName>
    </recommendedName>
</protein>
<reference evidence="1" key="1">
    <citation type="submission" date="2020-08" db="EMBL/GenBank/DDBJ databases">
        <title>Genome sequencing and assembly of the red palm weevil Rhynchophorus ferrugineus.</title>
        <authorList>
            <person name="Dias G.B."/>
            <person name="Bergman C.M."/>
            <person name="Manee M."/>
        </authorList>
    </citation>
    <scope>NUCLEOTIDE SEQUENCE</scope>
    <source>
        <strain evidence="1">AA-2017</strain>
        <tissue evidence="1">Whole larva</tissue>
    </source>
</reference>
<dbReference type="EMBL" id="JAACXV010003423">
    <property type="protein sequence ID" value="KAF7277223.1"/>
    <property type="molecule type" value="Genomic_DNA"/>
</dbReference>
<name>A0A834IFZ7_RHYFE</name>
<dbReference type="AlphaFoldDB" id="A0A834IFZ7"/>
<dbReference type="PANTHER" id="PTHR46060">
    <property type="entry name" value="MARINER MOS1 TRANSPOSASE-LIKE PROTEIN"/>
    <property type="match status" value="1"/>
</dbReference>
<accession>A0A834IFZ7</accession>